<gene>
    <name evidence="2" type="ORF">HETIRDRAFT_407338</name>
</gene>
<name>W4KGT3_HETIT</name>
<feature type="region of interest" description="Disordered" evidence="1">
    <location>
        <begin position="41"/>
        <end position="66"/>
    </location>
</feature>
<feature type="non-terminal residue" evidence="2">
    <location>
        <position position="1"/>
    </location>
</feature>
<dbReference type="AlphaFoldDB" id="W4KGT3"/>
<organism evidence="2 3">
    <name type="scientific">Heterobasidion irregulare (strain TC 32-1)</name>
    <dbReference type="NCBI Taxonomy" id="747525"/>
    <lineage>
        <taxon>Eukaryota</taxon>
        <taxon>Fungi</taxon>
        <taxon>Dikarya</taxon>
        <taxon>Basidiomycota</taxon>
        <taxon>Agaricomycotina</taxon>
        <taxon>Agaricomycetes</taxon>
        <taxon>Russulales</taxon>
        <taxon>Bondarzewiaceae</taxon>
        <taxon>Heterobasidion</taxon>
        <taxon>Heterobasidion annosum species complex</taxon>
    </lineage>
</organism>
<dbReference type="HOGENOM" id="CLU_2838098_0_0_1"/>
<protein>
    <submittedName>
        <fullName evidence="2">Uncharacterized protein</fullName>
    </submittedName>
</protein>
<dbReference type="RefSeq" id="XP_009541949.1">
    <property type="nucleotide sequence ID" value="XM_009543654.1"/>
</dbReference>
<dbReference type="Proteomes" id="UP000030671">
    <property type="component" value="Unassembled WGS sequence"/>
</dbReference>
<dbReference type="EMBL" id="KI925455">
    <property type="protein sequence ID" value="ETW85057.1"/>
    <property type="molecule type" value="Genomic_DNA"/>
</dbReference>
<keyword evidence="3" id="KW-1185">Reference proteome</keyword>
<accession>W4KGT3</accession>
<sequence>GEVCTAALVGYGIDIIVLRRGLCRRKTSLLATQQRGHSLIVTGRSEGEQPVLGGRLEGSSTSSTKD</sequence>
<proteinExistence type="predicted"/>
<evidence type="ECO:0000313" key="2">
    <source>
        <dbReference type="EMBL" id="ETW85057.1"/>
    </source>
</evidence>
<dbReference type="KEGG" id="hir:HETIRDRAFT_438145"/>
<reference evidence="2 3" key="1">
    <citation type="journal article" date="2012" name="New Phytol.">
        <title>Insight into trade-off between wood decay and parasitism from the genome of a fungal forest pathogen.</title>
        <authorList>
            <person name="Olson A."/>
            <person name="Aerts A."/>
            <person name="Asiegbu F."/>
            <person name="Belbahri L."/>
            <person name="Bouzid O."/>
            <person name="Broberg A."/>
            <person name="Canback B."/>
            <person name="Coutinho P.M."/>
            <person name="Cullen D."/>
            <person name="Dalman K."/>
            <person name="Deflorio G."/>
            <person name="van Diepen L.T."/>
            <person name="Dunand C."/>
            <person name="Duplessis S."/>
            <person name="Durling M."/>
            <person name="Gonthier P."/>
            <person name="Grimwood J."/>
            <person name="Fossdal C.G."/>
            <person name="Hansson D."/>
            <person name="Henrissat B."/>
            <person name="Hietala A."/>
            <person name="Himmelstrand K."/>
            <person name="Hoffmeister D."/>
            <person name="Hogberg N."/>
            <person name="James T.Y."/>
            <person name="Karlsson M."/>
            <person name="Kohler A."/>
            <person name="Kues U."/>
            <person name="Lee Y.H."/>
            <person name="Lin Y.C."/>
            <person name="Lind M."/>
            <person name="Lindquist E."/>
            <person name="Lombard V."/>
            <person name="Lucas S."/>
            <person name="Lunden K."/>
            <person name="Morin E."/>
            <person name="Murat C."/>
            <person name="Park J."/>
            <person name="Raffaello T."/>
            <person name="Rouze P."/>
            <person name="Salamov A."/>
            <person name="Schmutz J."/>
            <person name="Solheim H."/>
            <person name="Stahlberg J."/>
            <person name="Velez H."/>
            <person name="de Vries R.P."/>
            <person name="Wiebenga A."/>
            <person name="Woodward S."/>
            <person name="Yakovlev I."/>
            <person name="Garbelotto M."/>
            <person name="Martin F."/>
            <person name="Grigoriev I.V."/>
            <person name="Stenlid J."/>
        </authorList>
    </citation>
    <scope>NUCLEOTIDE SEQUENCE [LARGE SCALE GENOMIC DNA]</scope>
    <source>
        <strain evidence="2 3">TC 32-1</strain>
    </source>
</reference>
<evidence type="ECO:0000256" key="1">
    <source>
        <dbReference type="SAM" id="MobiDB-lite"/>
    </source>
</evidence>
<evidence type="ECO:0000313" key="3">
    <source>
        <dbReference type="Proteomes" id="UP000030671"/>
    </source>
</evidence>